<proteinExistence type="predicted"/>
<feature type="domain" description="HD/PDEase" evidence="1">
    <location>
        <begin position="25"/>
        <end position="142"/>
    </location>
</feature>
<keyword evidence="2" id="KW-0378">Hydrolase</keyword>
<dbReference type="PANTHER" id="PTHR33594">
    <property type="entry name" value="SUPERFAMILY HYDROLASE, PUTATIVE (AFU_ORTHOLOGUE AFUA_1G03035)-RELATED"/>
    <property type="match status" value="1"/>
</dbReference>
<dbReference type="STRING" id="1423776.FD04_GL000615"/>
<sequence length="222" mass="24844">MSDLEATEQLAAINNYTAQKLAGDQTGHGLDHISRVVTNAKMLLAEEPSADYLITLTAAYLHDVIDDKLVDDVAAAQQAVEQFLTSLAFTSAQINTVMLIINNMSFSKSLTEDQQPLPLEGQIVQDADRLDAIGAIGITRAIYYGGHHSEKIYDPKVKPRQNMTKAEYRNLENETIINHFYEKLLKLADQMNTPVAKRIARGRQKTMTTFLENFKAEWNGMQ</sequence>
<protein>
    <submittedName>
        <fullName evidence="2">HD superfamily hydrolase</fullName>
    </submittedName>
</protein>
<dbReference type="Gene3D" id="1.10.472.50">
    <property type="entry name" value="HD-domain/PDEase-like"/>
    <property type="match status" value="1"/>
</dbReference>
<dbReference type="Pfam" id="PF01966">
    <property type="entry name" value="HD"/>
    <property type="match status" value="1"/>
</dbReference>
<evidence type="ECO:0000259" key="1">
    <source>
        <dbReference type="SMART" id="SM00471"/>
    </source>
</evidence>
<dbReference type="SUPFAM" id="SSF109604">
    <property type="entry name" value="HD-domain/PDEase-like"/>
    <property type="match status" value="1"/>
</dbReference>
<dbReference type="InterPro" id="IPR003607">
    <property type="entry name" value="HD/PDEase_dom"/>
</dbReference>
<accession>A0A0R1M4V8</accession>
<gene>
    <name evidence="2" type="ORF">FD04_GL000615</name>
</gene>
<dbReference type="CDD" id="cd00077">
    <property type="entry name" value="HDc"/>
    <property type="match status" value="1"/>
</dbReference>
<dbReference type="PATRIC" id="fig|1423776.4.peg.617"/>
<evidence type="ECO:0000313" key="2">
    <source>
        <dbReference type="EMBL" id="KRK98871.1"/>
    </source>
</evidence>
<dbReference type="EMBL" id="AZEE01000027">
    <property type="protein sequence ID" value="KRK98871.1"/>
    <property type="molecule type" value="Genomic_DNA"/>
</dbReference>
<name>A0A0R1M4V8_9LACO</name>
<dbReference type="SMART" id="SM00471">
    <property type="entry name" value="HDc"/>
    <property type="match status" value="1"/>
</dbReference>
<dbReference type="InterPro" id="IPR006674">
    <property type="entry name" value="HD_domain"/>
</dbReference>
<dbReference type="Proteomes" id="UP000051160">
    <property type="component" value="Unassembled WGS sequence"/>
</dbReference>
<dbReference type="AlphaFoldDB" id="A0A0R1M4V8"/>
<evidence type="ECO:0000313" key="3">
    <source>
        <dbReference type="Proteomes" id="UP000051160"/>
    </source>
</evidence>
<keyword evidence="3" id="KW-1185">Reference proteome</keyword>
<reference evidence="2 3" key="1">
    <citation type="journal article" date="2015" name="Genome Announc.">
        <title>Expanding the biotechnology potential of lactobacilli through comparative genomics of 213 strains and associated genera.</title>
        <authorList>
            <person name="Sun Z."/>
            <person name="Harris H.M."/>
            <person name="McCann A."/>
            <person name="Guo C."/>
            <person name="Argimon S."/>
            <person name="Zhang W."/>
            <person name="Yang X."/>
            <person name="Jeffery I.B."/>
            <person name="Cooney J.C."/>
            <person name="Kagawa T.F."/>
            <person name="Liu W."/>
            <person name="Song Y."/>
            <person name="Salvetti E."/>
            <person name="Wrobel A."/>
            <person name="Rasinkangas P."/>
            <person name="Parkhill J."/>
            <person name="Rea M.C."/>
            <person name="O'Sullivan O."/>
            <person name="Ritari J."/>
            <person name="Douillard F.P."/>
            <person name="Paul Ross R."/>
            <person name="Yang R."/>
            <person name="Briner A.E."/>
            <person name="Felis G.E."/>
            <person name="de Vos W.M."/>
            <person name="Barrangou R."/>
            <person name="Klaenhammer T.R."/>
            <person name="Caufield P.W."/>
            <person name="Cui Y."/>
            <person name="Zhang H."/>
            <person name="O'Toole P.W."/>
        </authorList>
    </citation>
    <scope>NUCLEOTIDE SEQUENCE [LARGE SCALE GENOMIC DNA]</scope>
    <source>
        <strain evidence="2 3">DSM 19909</strain>
    </source>
</reference>
<dbReference type="Gene3D" id="1.20.58.1910">
    <property type="match status" value="1"/>
</dbReference>
<organism evidence="2 3">
    <name type="scientific">Secundilactobacillus odoratitofui DSM 19909 = JCM 15043</name>
    <dbReference type="NCBI Taxonomy" id="1423776"/>
    <lineage>
        <taxon>Bacteria</taxon>
        <taxon>Bacillati</taxon>
        <taxon>Bacillota</taxon>
        <taxon>Bacilli</taxon>
        <taxon>Lactobacillales</taxon>
        <taxon>Lactobacillaceae</taxon>
        <taxon>Secundilactobacillus</taxon>
    </lineage>
</organism>
<dbReference type="GO" id="GO:0016787">
    <property type="term" value="F:hydrolase activity"/>
    <property type="evidence" value="ECO:0007669"/>
    <property type="project" value="UniProtKB-KW"/>
</dbReference>
<comment type="caution">
    <text evidence="2">The sequence shown here is derived from an EMBL/GenBank/DDBJ whole genome shotgun (WGS) entry which is preliminary data.</text>
</comment>
<dbReference type="PANTHER" id="PTHR33594:SF1">
    <property type="entry name" value="HD_PDEASE DOMAIN-CONTAINING PROTEIN"/>
    <property type="match status" value="1"/>
</dbReference>